<dbReference type="OrthoDB" id="112322at2759"/>
<reference evidence="1" key="1">
    <citation type="submission" date="2021-01" db="EMBL/GenBank/DDBJ databases">
        <title>Phytophthora aleatoria, a newly-described species from Pinus radiata is distinct from Phytophthora cactorum isolates based on comparative genomics.</title>
        <authorList>
            <person name="Mcdougal R."/>
            <person name="Panda P."/>
            <person name="Williams N."/>
            <person name="Studholme D.J."/>
        </authorList>
    </citation>
    <scope>NUCLEOTIDE SEQUENCE</scope>
    <source>
        <strain evidence="1">NZFS 3830</strain>
    </source>
</reference>
<accession>A0A8T1U4Y5</accession>
<evidence type="ECO:0000313" key="2">
    <source>
        <dbReference type="Proteomes" id="UP000688947"/>
    </source>
</evidence>
<evidence type="ECO:0000313" key="1">
    <source>
        <dbReference type="EMBL" id="KAG6954533.1"/>
    </source>
</evidence>
<gene>
    <name evidence="1" type="ORF">JG687_00011766</name>
</gene>
<organism evidence="1 2">
    <name type="scientific">Phytophthora cactorum</name>
    <dbReference type="NCBI Taxonomy" id="29920"/>
    <lineage>
        <taxon>Eukaryota</taxon>
        <taxon>Sar</taxon>
        <taxon>Stramenopiles</taxon>
        <taxon>Oomycota</taxon>
        <taxon>Peronosporomycetes</taxon>
        <taxon>Peronosporales</taxon>
        <taxon>Peronosporaceae</taxon>
        <taxon>Phytophthora</taxon>
    </lineage>
</organism>
<dbReference type="AlphaFoldDB" id="A0A8T1U4Y5"/>
<dbReference type="Proteomes" id="UP000688947">
    <property type="component" value="Unassembled WGS sequence"/>
</dbReference>
<dbReference type="EMBL" id="JAENGZ010000739">
    <property type="protein sequence ID" value="KAG6954533.1"/>
    <property type="molecule type" value="Genomic_DNA"/>
</dbReference>
<sequence length="112" mass="12611">METIVLEKWKGSGKTVTDTSNLLKLNESGISLLRHPALRTWVSYVEMLKKNPYELLLLKLRSHDPDASLTRMIAATMSDYNNGIIARNMEDIQIESWLKAGKVTKNCLSSSS</sequence>
<protein>
    <submittedName>
        <fullName evidence="1">Uncharacterized protein</fullName>
    </submittedName>
</protein>
<name>A0A8T1U4Y5_9STRA</name>
<comment type="caution">
    <text evidence="1">The sequence shown here is derived from an EMBL/GenBank/DDBJ whole genome shotgun (WGS) entry which is preliminary data.</text>
</comment>
<proteinExistence type="predicted"/>